<reference evidence="2" key="1">
    <citation type="submission" date="2018-12" db="EMBL/GenBank/DDBJ databases">
        <authorList>
            <person name="Will S."/>
            <person name="Neumann-Schaal M."/>
            <person name="Henke P."/>
        </authorList>
    </citation>
    <scope>NUCLEOTIDE SEQUENCE</scope>
    <source>
        <strain evidence="2">PCC 7102</strain>
    </source>
</reference>
<organism evidence="2 3">
    <name type="scientific">Dulcicalothrix desertica PCC 7102</name>
    <dbReference type="NCBI Taxonomy" id="232991"/>
    <lineage>
        <taxon>Bacteria</taxon>
        <taxon>Bacillati</taxon>
        <taxon>Cyanobacteriota</taxon>
        <taxon>Cyanophyceae</taxon>
        <taxon>Nostocales</taxon>
        <taxon>Calotrichaceae</taxon>
        <taxon>Dulcicalothrix</taxon>
    </lineage>
</organism>
<dbReference type="EMBL" id="RSCL01000022">
    <property type="protein sequence ID" value="RUT00775.1"/>
    <property type="molecule type" value="Genomic_DNA"/>
</dbReference>
<dbReference type="Gene3D" id="3.40.50.1820">
    <property type="entry name" value="alpha/beta hydrolase"/>
    <property type="match status" value="1"/>
</dbReference>
<comment type="caution">
    <text evidence="2">The sequence shown here is derived from an EMBL/GenBank/DDBJ whole genome shotgun (WGS) entry which is preliminary data.</text>
</comment>
<dbReference type="InterPro" id="IPR001375">
    <property type="entry name" value="Peptidase_S9_cat"/>
</dbReference>
<dbReference type="InterPro" id="IPR029058">
    <property type="entry name" value="AB_hydrolase_fold"/>
</dbReference>
<proteinExistence type="predicted"/>
<keyword evidence="2" id="KW-0378">Hydrolase</keyword>
<dbReference type="Proteomes" id="UP000271624">
    <property type="component" value="Unassembled WGS sequence"/>
</dbReference>
<name>A0A433V3X7_9CYAN</name>
<dbReference type="PANTHER" id="PTHR43358:SF4">
    <property type="entry name" value="ALPHA_BETA HYDROLASE FOLD-1 DOMAIN-CONTAINING PROTEIN"/>
    <property type="match status" value="1"/>
</dbReference>
<dbReference type="AlphaFoldDB" id="A0A433V3X7"/>
<reference evidence="2" key="2">
    <citation type="journal article" date="2019" name="Genome Biol. Evol.">
        <title>Day and night: Metabolic profiles and evolutionary relationships of six axenic non-marine cyanobacteria.</title>
        <authorList>
            <person name="Will S.E."/>
            <person name="Henke P."/>
            <person name="Boedeker C."/>
            <person name="Huang S."/>
            <person name="Brinkmann H."/>
            <person name="Rohde M."/>
            <person name="Jarek M."/>
            <person name="Friedl T."/>
            <person name="Seufert S."/>
            <person name="Schumacher M."/>
            <person name="Overmann J."/>
            <person name="Neumann-Schaal M."/>
            <person name="Petersen J."/>
        </authorList>
    </citation>
    <scope>NUCLEOTIDE SEQUENCE [LARGE SCALE GENOMIC DNA]</scope>
    <source>
        <strain evidence="2">PCC 7102</strain>
    </source>
</reference>
<dbReference type="SUPFAM" id="SSF53474">
    <property type="entry name" value="alpha/beta-Hydrolases"/>
    <property type="match status" value="1"/>
</dbReference>
<protein>
    <submittedName>
        <fullName evidence="2">Alpha/beta hydrolase</fullName>
    </submittedName>
</protein>
<dbReference type="Pfam" id="PF00326">
    <property type="entry name" value="Peptidase_S9"/>
    <property type="match status" value="1"/>
</dbReference>
<dbReference type="GO" id="GO:0008236">
    <property type="term" value="F:serine-type peptidase activity"/>
    <property type="evidence" value="ECO:0007669"/>
    <property type="project" value="InterPro"/>
</dbReference>
<accession>A0A433V3X7</accession>
<evidence type="ECO:0000313" key="3">
    <source>
        <dbReference type="Proteomes" id="UP000271624"/>
    </source>
</evidence>
<keyword evidence="3" id="KW-1185">Reference proteome</keyword>
<dbReference type="InterPro" id="IPR052920">
    <property type="entry name" value="DNA-binding_regulatory"/>
</dbReference>
<feature type="domain" description="Peptidase S9 prolyl oligopeptidase catalytic" evidence="1">
    <location>
        <begin position="79"/>
        <end position="267"/>
    </location>
</feature>
<evidence type="ECO:0000259" key="1">
    <source>
        <dbReference type="Pfam" id="PF00326"/>
    </source>
</evidence>
<dbReference type="PANTHER" id="PTHR43358">
    <property type="entry name" value="ALPHA/BETA-HYDROLASE"/>
    <property type="match status" value="1"/>
</dbReference>
<gene>
    <name evidence="2" type="ORF">DSM106972_071840</name>
</gene>
<sequence>MFDRWLPYSLLSHYKFPVLDNPPILEQYGALAETLAFKTKDNINISGWFIPAKTPSTKTLIVLHSRGATRQDMLEFSLPLWQAGFNLALIDLRGHGRSGSDYFTFGYHEWQDVSGLIDDLERRHPIATNDITLIGVSAGGAVATSAASKEPRIKRLVTIASFADLNDAIKQQVPLLPEFWRNRAIREAEKMAKFDIAEVSPMRAIKKVKCPVLIIHAVEDEYIPFENGKILFAAATSKKEFYAIPEANHANMLRLAKEELKTKIIQFASK</sequence>
<dbReference type="GO" id="GO:0006508">
    <property type="term" value="P:proteolysis"/>
    <property type="evidence" value="ECO:0007669"/>
    <property type="project" value="InterPro"/>
</dbReference>
<evidence type="ECO:0000313" key="2">
    <source>
        <dbReference type="EMBL" id="RUT00775.1"/>
    </source>
</evidence>